<proteinExistence type="predicted"/>
<dbReference type="EMBL" id="BROD01000001">
    <property type="protein sequence ID" value="GKX67138.1"/>
    <property type="molecule type" value="Genomic_DNA"/>
</dbReference>
<evidence type="ECO:0000313" key="2">
    <source>
        <dbReference type="Proteomes" id="UP001058074"/>
    </source>
</evidence>
<evidence type="ECO:0000313" key="1">
    <source>
        <dbReference type="EMBL" id="GKX67138.1"/>
    </source>
</evidence>
<comment type="caution">
    <text evidence="1">The sequence shown here is derived from an EMBL/GenBank/DDBJ whole genome shotgun (WGS) entry which is preliminary data.</text>
</comment>
<name>A0ACB5RDM1_9CLOT</name>
<accession>A0ACB5RDM1</accession>
<organism evidence="1 2">
    <name type="scientific">Inconstantimicrobium mannanitabidum</name>
    <dbReference type="NCBI Taxonomy" id="1604901"/>
    <lineage>
        <taxon>Bacteria</taxon>
        <taxon>Bacillati</taxon>
        <taxon>Bacillota</taxon>
        <taxon>Clostridia</taxon>
        <taxon>Eubacteriales</taxon>
        <taxon>Clostridiaceae</taxon>
        <taxon>Inconstantimicrobium</taxon>
    </lineage>
</organism>
<gene>
    <name evidence="1" type="ORF">rsdtw13_23960</name>
</gene>
<reference evidence="1" key="1">
    <citation type="journal article" date="2025" name="Int. J. Syst. Evol. Microbiol.">
        <title>Inconstantimicrobium mannanitabidum sp. nov., a novel member of the family Clostridiaceae isolated from anoxic soil under the treatment of reductive soil disinfestation.</title>
        <authorList>
            <person name="Ueki A."/>
            <person name="Tonouchi A."/>
            <person name="Honma S."/>
            <person name="Kaku N."/>
            <person name="Ueki K."/>
        </authorList>
    </citation>
    <scope>NUCLEOTIDE SEQUENCE</scope>
    <source>
        <strain evidence="1">TW13</strain>
    </source>
</reference>
<dbReference type="Proteomes" id="UP001058074">
    <property type="component" value="Unassembled WGS sequence"/>
</dbReference>
<protein>
    <submittedName>
        <fullName evidence="1">Uncharacterized protein</fullName>
    </submittedName>
</protein>
<keyword evidence="2" id="KW-1185">Reference proteome</keyword>
<sequence>MNLSDKNNLLETNKSEVNLKAVNKNQYLISIINEGRKSRLISEEEIFNIQLKLTELLKELILRYTKGESTSVTVETTENLLNSILYAIDFHLLELNSVKAAIGELKQKELKHIYEAGIEQIRICVIETRKLYKKINKNRLQLDLESYNITLDEGIPYFFEKYNIIFENHYALASIDYPLVFDDMKVRGVSYIKNYLEHLDIETEFCRFFLIENIKKLLIGYEKMCRLNHNIELINIFEIVINNSIFSVLSGNKAAELFINKNQFKFLEEKLGVNNKKAIYSFINIAVQTVIDELKIINPFLLDYIDKYKEQLKKRVINVVDNNCLRSIMVVEEEEVQKFNFTFDEGKRMSEQDFNLIISKIIEKSDVKDKVEIIKTQVYSLQDFIDILNSDCLFGEEYKFIFETLGEIELTIIVKLVFYEELRDGEANLSEIIESKKEMEFEWQEYFIQFIDSLNKQRKDIIAGLLNEVDYEEIKFY</sequence>